<dbReference type="Proteomes" id="UP000015101">
    <property type="component" value="Unassembled WGS sequence"/>
</dbReference>
<protein>
    <recommendedName>
        <fullName evidence="1">FHA domain-containing protein</fullName>
    </recommendedName>
</protein>
<accession>T1EHW9</accession>
<dbReference type="Pfam" id="PF00498">
    <property type="entry name" value="FHA"/>
    <property type="match status" value="1"/>
</dbReference>
<dbReference type="FunFam" id="2.60.200.20:FF:000096">
    <property type="entry name" value="Microspherule protein 1"/>
    <property type="match status" value="1"/>
</dbReference>
<name>T1EHW9_HELRO</name>
<dbReference type="EMBL" id="AMQM01000596">
    <property type="status" value="NOT_ANNOTATED_CDS"/>
    <property type="molecule type" value="Genomic_DNA"/>
</dbReference>
<dbReference type="PROSITE" id="PS50006">
    <property type="entry name" value="FHA_DOMAIN"/>
    <property type="match status" value="1"/>
</dbReference>
<dbReference type="PANTHER" id="PTHR13233">
    <property type="entry name" value="MICROSPHERULE PROTEIN 1"/>
    <property type="match status" value="1"/>
</dbReference>
<organism evidence="3 4">
    <name type="scientific">Helobdella robusta</name>
    <name type="common">Californian leech</name>
    <dbReference type="NCBI Taxonomy" id="6412"/>
    <lineage>
        <taxon>Eukaryota</taxon>
        <taxon>Metazoa</taxon>
        <taxon>Spiralia</taxon>
        <taxon>Lophotrochozoa</taxon>
        <taxon>Annelida</taxon>
        <taxon>Clitellata</taxon>
        <taxon>Hirudinea</taxon>
        <taxon>Rhynchobdellida</taxon>
        <taxon>Glossiphoniidae</taxon>
        <taxon>Helobdella</taxon>
    </lineage>
</organism>
<dbReference type="OrthoDB" id="10262769at2759"/>
<proteinExistence type="predicted"/>
<dbReference type="GO" id="GO:0044545">
    <property type="term" value="C:NSL complex"/>
    <property type="evidence" value="ECO:0000318"/>
    <property type="project" value="GO_Central"/>
</dbReference>
<dbReference type="RefSeq" id="XP_009015628.1">
    <property type="nucleotide sequence ID" value="XM_009017380.1"/>
</dbReference>
<dbReference type="KEGG" id="hro:HELRODRAFT_131960"/>
<evidence type="ECO:0000313" key="3">
    <source>
        <dbReference type="EnsemblMetazoa" id="HelroP131960"/>
    </source>
</evidence>
<dbReference type="GO" id="GO:0071339">
    <property type="term" value="C:MLL1 complex"/>
    <property type="evidence" value="ECO:0007669"/>
    <property type="project" value="InterPro"/>
</dbReference>
<gene>
    <name evidence="3" type="primary">20196169</name>
    <name evidence="2" type="ORF">HELRODRAFT_131960</name>
</gene>
<dbReference type="InterPro" id="IPR037912">
    <property type="entry name" value="MCRS1"/>
</dbReference>
<dbReference type="PANTHER" id="PTHR13233:SF0">
    <property type="entry name" value="MICROSPHERULE PROTEIN 1"/>
    <property type="match status" value="1"/>
</dbReference>
<dbReference type="GO" id="GO:0031011">
    <property type="term" value="C:Ino80 complex"/>
    <property type="evidence" value="ECO:0007669"/>
    <property type="project" value="InterPro"/>
</dbReference>
<dbReference type="InParanoid" id="T1EHW9"/>
<dbReference type="HOGENOM" id="CLU_035858_0_0_1"/>
<evidence type="ECO:0000313" key="2">
    <source>
        <dbReference type="EMBL" id="ESO06260.1"/>
    </source>
</evidence>
<dbReference type="FunCoup" id="T1EHW9">
    <property type="interactions" value="1174"/>
</dbReference>
<dbReference type="GO" id="GO:0002151">
    <property type="term" value="F:G-quadruplex RNA binding"/>
    <property type="evidence" value="ECO:0007669"/>
    <property type="project" value="InterPro"/>
</dbReference>
<reference evidence="2 4" key="2">
    <citation type="journal article" date="2013" name="Nature">
        <title>Insights into bilaterian evolution from three spiralian genomes.</title>
        <authorList>
            <person name="Simakov O."/>
            <person name="Marletaz F."/>
            <person name="Cho S.J."/>
            <person name="Edsinger-Gonzales E."/>
            <person name="Havlak P."/>
            <person name="Hellsten U."/>
            <person name="Kuo D.H."/>
            <person name="Larsson T."/>
            <person name="Lv J."/>
            <person name="Arendt D."/>
            <person name="Savage R."/>
            <person name="Osoegawa K."/>
            <person name="de Jong P."/>
            <person name="Grimwood J."/>
            <person name="Chapman J.A."/>
            <person name="Shapiro H."/>
            <person name="Aerts A."/>
            <person name="Otillar R.P."/>
            <person name="Terry A.Y."/>
            <person name="Boore J.L."/>
            <person name="Grigoriev I.V."/>
            <person name="Lindberg D.R."/>
            <person name="Seaver E.C."/>
            <person name="Weisblat D.A."/>
            <person name="Putnam N.H."/>
            <person name="Rokhsar D.S."/>
        </authorList>
    </citation>
    <scope>NUCLEOTIDE SEQUENCE</scope>
</reference>
<dbReference type="CTD" id="20196169"/>
<dbReference type="GeneID" id="20196169"/>
<dbReference type="InterPro" id="IPR025999">
    <property type="entry name" value="MCRS_N"/>
</dbReference>
<sequence length="395" mass="45098">RRLSTRPIKRKKFDDELVESSLNSERVKGKLESKSSGCSLVNSKLSLSKQSLVDTNSKPSFSFERDQSVSAAAVVVPQKSGKHGLSWDPEDDLLLILSVHQTCDLNTVYIGVKFSRYFTLNEIKERWYSLLYNSSISRSSLQAIKELHPNHVTKIQRSILFTKSEEKLLCTIPSDPNPSIGSFEKLLQSNQDVFFCGRTAKCLYNHWLLMKEYDLLPVNEGKLCLATLNSVHVIYYIPSELLFWDNENRKEISALKYDVLQIENFLSKHNKNISCLEFRSDVRAIIKGRVIQFEMLSDKILVGRNSKLQSVDVDLSLEGPAHKISRRHFLIKTIPASSGEDKKNAQGVGLKFKLTNLSKKPVYVDKQIIIQNSSTYLRNGSDIEVNFNYFFTLFN</sequence>
<evidence type="ECO:0000313" key="4">
    <source>
        <dbReference type="Proteomes" id="UP000015101"/>
    </source>
</evidence>
<dbReference type="SUPFAM" id="SSF49879">
    <property type="entry name" value="SMAD/FHA domain"/>
    <property type="match status" value="1"/>
</dbReference>
<dbReference type="EnsemblMetazoa" id="HelroT131960">
    <property type="protein sequence ID" value="HelroP131960"/>
    <property type="gene ID" value="HelroG131960"/>
</dbReference>
<dbReference type="eggNOG" id="KOG2293">
    <property type="taxonomic scope" value="Eukaryota"/>
</dbReference>
<dbReference type="STRING" id="6412.T1EHW9"/>
<reference evidence="4" key="1">
    <citation type="submission" date="2012-12" db="EMBL/GenBank/DDBJ databases">
        <authorList>
            <person name="Hellsten U."/>
            <person name="Grimwood J."/>
            <person name="Chapman J.A."/>
            <person name="Shapiro H."/>
            <person name="Aerts A."/>
            <person name="Otillar R.P."/>
            <person name="Terry A.Y."/>
            <person name="Boore J.L."/>
            <person name="Simakov O."/>
            <person name="Marletaz F."/>
            <person name="Cho S.-J."/>
            <person name="Edsinger-Gonzales E."/>
            <person name="Havlak P."/>
            <person name="Kuo D.-H."/>
            <person name="Larsson T."/>
            <person name="Lv J."/>
            <person name="Arendt D."/>
            <person name="Savage R."/>
            <person name="Osoegawa K."/>
            <person name="de Jong P."/>
            <person name="Lindberg D.R."/>
            <person name="Seaver E.C."/>
            <person name="Weisblat D.A."/>
            <person name="Putnam N.H."/>
            <person name="Grigoriev I.V."/>
            <person name="Rokhsar D.S."/>
        </authorList>
    </citation>
    <scope>NUCLEOTIDE SEQUENCE</scope>
</reference>
<dbReference type="GO" id="GO:0045944">
    <property type="term" value="P:positive regulation of transcription by RNA polymerase II"/>
    <property type="evidence" value="ECO:0000318"/>
    <property type="project" value="GO_Central"/>
</dbReference>
<keyword evidence="4" id="KW-1185">Reference proteome</keyword>
<evidence type="ECO:0000259" key="1">
    <source>
        <dbReference type="PROSITE" id="PS50006"/>
    </source>
</evidence>
<dbReference type="AlphaFoldDB" id="T1EHW9"/>
<feature type="domain" description="FHA" evidence="1">
    <location>
        <begin position="300"/>
        <end position="369"/>
    </location>
</feature>
<dbReference type="Gene3D" id="2.60.200.20">
    <property type="match status" value="1"/>
</dbReference>
<reference evidence="3" key="3">
    <citation type="submission" date="2015-06" db="UniProtKB">
        <authorList>
            <consortium name="EnsemblMetazoa"/>
        </authorList>
    </citation>
    <scope>IDENTIFICATION</scope>
</reference>
<dbReference type="InterPro" id="IPR000253">
    <property type="entry name" value="FHA_dom"/>
</dbReference>
<dbReference type="OMA" id="AMMLNPS"/>
<dbReference type="EMBL" id="KB096324">
    <property type="protein sequence ID" value="ESO06260.1"/>
    <property type="molecule type" value="Genomic_DNA"/>
</dbReference>
<dbReference type="Pfam" id="PF13325">
    <property type="entry name" value="MCRS_N"/>
    <property type="match status" value="1"/>
</dbReference>
<dbReference type="InterPro" id="IPR008984">
    <property type="entry name" value="SMAD_FHA_dom_sf"/>
</dbReference>